<keyword evidence="7" id="KW-0489">Methyltransferase</keyword>
<evidence type="ECO:0000256" key="1">
    <source>
        <dbReference type="ARBA" id="ARBA00022714"/>
    </source>
</evidence>
<comment type="caution">
    <text evidence="7">The sequence shown here is derived from an EMBL/GenBank/DDBJ whole genome shotgun (WGS) entry which is preliminary data.</text>
</comment>
<dbReference type="PROSITE" id="PS00570">
    <property type="entry name" value="RING_HYDROXYL_ALPHA"/>
    <property type="match status" value="1"/>
</dbReference>
<dbReference type="SUPFAM" id="SSF50022">
    <property type="entry name" value="ISP domain"/>
    <property type="match status" value="1"/>
</dbReference>
<dbReference type="EMBL" id="SGXC01000001">
    <property type="protein sequence ID" value="RZS84769.1"/>
    <property type="molecule type" value="Genomic_DNA"/>
</dbReference>
<evidence type="ECO:0000256" key="5">
    <source>
        <dbReference type="ARBA" id="ARBA00023014"/>
    </source>
</evidence>
<dbReference type="InterPro" id="IPR015881">
    <property type="entry name" value="ARHD_Rieske_2Fe_2S"/>
</dbReference>
<organism evidence="7 8">
    <name type="scientific">Pigmentiphaga kullae</name>
    <dbReference type="NCBI Taxonomy" id="151784"/>
    <lineage>
        <taxon>Bacteria</taxon>
        <taxon>Pseudomonadati</taxon>
        <taxon>Pseudomonadota</taxon>
        <taxon>Betaproteobacteria</taxon>
        <taxon>Burkholderiales</taxon>
        <taxon>Alcaligenaceae</taxon>
        <taxon>Pigmentiphaga</taxon>
    </lineage>
</organism>
<accession>A0A4Q7NIM5</accession>
<keyword evidence="4" id="KW-0408">Iron</keyword>
<dbReference type="InterPro" id="IPR044043">
    <property type="entry name" value="VanA_C_cat"/>
</dbReference>
<reference evidence="7 8" key="1">
    <citation type="submission" date="2019-02" db="EMBL/GenBank/DDBJ databases">
        <title>Genomic Encyclopedia of Type Strains, Phase IV (KMG-IV): sequencing the most valuable type-strain genomes for metagenomic binning, comparative biology and taxonomic classification.</title>
        <authorList>
            <person name="Goeker M."/>
        </authorList>
    </citation>
    <scope>NUCLEOTIDE SEQUENCE [LARGE SCALE GENOMIC DNA]</scope>
    <source>
        <strain evidence="7 8">K24</strain>
    </source>
</reference>
<dbReference type="GO" id="GO:0005506">
    <property type="term" value="F:iron ion binding"/>
    <property type="evidence" value="ECO:0007669"/>
    <property type="project" value="InterPro"/>
</dbReference>
<evidence type="ECO:0000256" key="2">
    <source>
        <dbReference type="ARBA" id="ARBA00022723"/>
    </source>
</evidence>
<evidence type="ECO:0000256" key="4">
    <source>
        <dbReference type="ARBA" id="ARBA00023004"/>
    </source>
</evidence>
<dbReference type="AlphaFoldDB" id="A0A4Q7NIM5"/>
<keyword evidence="3" id="KW-0560">Oxidoreductase</keyword>
<protein>
    <submittedName>
        <fullName evidence="7">Vanillate O-demethylase monooxygenase subunit</fullName>
    </submittedName>
</protein>
<dbReference type="Proteomes" id="UP000292445">
    <property type="component" value="Unassembled WGS sequence"/>
</dbReference>
<dbReference type="RefSeq" id="WP_130356099.1">
    <property type="nucleotide sequence ID" value="NZ_SGXC01000001.1"/>
</dbReference>
<evidence type="ECO:0000313" key="8">
    <source>
        <dbReference type="Proteomes" id="UP000292445"/>
    </source>
</evidence>
<dbReference type="GO" id="GO:0032259">
    <property type="term" value="P:methylation"/>
    <property type="evidence" value="ECO:0007669"/>
    <property type="project" value="UniProtKB-KW"/>
</dbReference>
<keyword evidence="8" id="KW-1185">Reference proteome</keyword>
<evidence type="ECO:0000313" key="7">
    <source>
        <dbReference type="EMBL" id="RZS84769.1"/>
    </source>
</evidence>
<keyword evidence="7" id="KW-0503">Monooxygenase</keyword>
<dbReference type="PROSITE" id="PS51296">
    <property type="entry name" value="RIESKE"/>
    <property type="match status" value="1"/>
</dbReference>
<dbReference type="PANTHER" id="PTHR21266">
    <property type="entry name" value="IRON-SULFUR DOMAIN CONTAINING PROTEIN"/>
    <property type="match status" value="1"/>
</dbReference>
<sequence length="349" mass="38763">MWMKNAWYVAAFSKEVHTNLLARTFLGTRVVLYRQEDGQVAALEDSCAHRRLPLSFGHVENDRLVCGYHGMAFGADGKCTGIPGQERIPPAARVRAFPIQERHDLIWIWLGDPALAGQSSPPDAGRMKHPDWVPSAGYCHLEADYRLLNDNLLDLSHVAFVHGRTIGNTAVAQSPIKVSQQGNVVSVHRDVVGAHAPPFYAHLGGFRQPIHRWHTVNYHAPSTCIIEVGCEATQPGDGLGRIEGVVMHLITPETEDSSHYFWAFIRRFRQDEPALTEYIRQAIDATHTEDKVVVELQHASLTAPQRENPVNLAIVVDSGPLRGRRLLEERIQQEQSAPAPEPVPAHLAG</sequence>
<evidence type="ECO:0000256" key="3">
    <source>
        <dbReference type="ARBA" id="ARBA00023002"/>
    </source>
</evidence>
<keyword evidence="7" id="KW-0808">Transferase</keyword>
<dbReference type="Gene3D" id="3.90.380.10">
    <property type="entry name" value="Naphthalene 1,2-dioxygenase Alpha Subunit, Chain A, domain 1"/>
    <property type="match status" value="1"/>
</dbReference>
<dbReference type="OrthoDB" id="9769355at2"/>
<dbReference type="InterPro" id="IPR050584">
    <property type="entry name" value="Cholesterol_7-desaturase"/>
</dbReference>
<dbReference type="InterPro" id="IPR036922">
    <property type="entry name" value="Rieske_2Fe-2S_sf"/>
</dbReference>
<keyword evidence="1" id="KW-0001">2Fe-2S</keyword>
<dbReference type="Pfam" id="PF00355">
    <property type="entry name" value="Rieske"/>
    <property type="match status" value="1"/>
</dbReference>
<evidence type="ECO:0000259" key="6">
    <source>
        <dbReference type="PROSITE" id="PS51296"/>
    </source>
</evidence>
<keyword evidence="2" id="KW-0479">Metal-binding</keyword>
<dbReference type="Gene3D" id="2.102.10.10">
    <property type="entry name" value="Rieske [2Fe-2S] iron-sulphur domain"/>
    <property type="match status" value="1"/>
</dbReference>
<dbReference type="PANTHER" id="PTHR21266:SF60">
    <property type="entry name" value="3-KETOSTEROID-9-ALPHA-MONOOXYGENASE, OXYGENASE COMPONENT"/>
    <property type="match status" value="1"/>
</dbReference>
<dbReference type="Pfam" id="PF19112">
    <property type="entry name" value="VanA_C"/>
    <property type="match status" value="1"/>
</dbReference>
<dbReference type="InterPro" id="IPR017941">
    <property type="entry name" value="Rieske_2Fe-2S"/>
</dbReference>
<keyword evidence="5" id="KW-0411">Iron-sulfur</keyword>
<dbReference type="GO" id="GO:0008168">
    <property type="term" value="F:methyltransferase activity"/>
    <property type="evidence" value="ECO:0007669"/>
    <property type="project" value="UniProtKB-KW"/>
</dbReference>
<gene>
    <name evidence="7" type="ORF">EV675_0788</name>
</gene>
<dbReference type="GO" id="GO:0004497">
    <property type="term" value="F:monooxygenase activity"/>
    <property type="evidence" value="ECO:0007669"/>
    <property type="project" value="UniProtKB-KW"/>
</dbReference>
<dbReference type="SUPFAM" id="SSF55961">
    <property type="entry name" value="Bet v1-like"/>
    <property type="match status" value="1"/>
</dbReference>
<name>A0A4Q7NIM5_9BURK</name>
<proteinExistence type="predicted"/>
<feature type="domain" description="Rieske" evidence="6">
    <location>
        <begin position="7"/>
        <end position="108"/>
    </location>
</feature>
<dbReference type="GO" id="GO:0051537">
    <property type="term" value="F:2 iron, 2 sulfur cluster binding"/>
    <property type="evidence" value="ECO:0007669"/>
    <property type="project" value="UniProtKB-KW"/>
</dbReference>